<reference evidence="1 2" key="1">
    <citation type="submission" date="2020-07" db="EMBL/GenBank/DDBJ databases">
        <title>Genomic Encyclopedia of Type Strains, Phase IV (KMG-V): Genome sequencing to study the core and pangenomes of soil and plant-associated prokaryotes.</title>
        <authorList>
            <person name="Whitman W."/>
        </authorList>
    </citation>
    <scope>NUCLEOTIDE SEQUENCE [LARGE SCALE GENOMIC DNA]</scope>
    <source>
        <strain evidence="1 2">M8UP30</strain>
    </source>
</reference>
<comment type="caution">
    <text evidence="1">The sequence shown here is derived from an EMBL/GenBank/DDBJ whole genome shotgun (WGS) entry which is preliminary data.</text>
</comment>
<protein>
    <submittedName>
        <fullName evidence="1">Uncharacterized protein</fullName>
    </submittedName>
</protein>
<dbReference type="Proteomes" id="UP000534186">
    <property type="component" value="Unassembled WGS sequence"/>
</dbReference>
<evidence type="ECO:0000313" key="1">
    <source>
        <dbReference type="EMBL" id="NYF53757.1"/>
    </source>
</evidence>
<name>A0A7Y9T4Q8_9BACT</name>
<proteinExistence type="predicted"/>
<gene>
    <name evidence="1" type="ORF">HDF12_004156</name>
</gene>
<organism evidence="1 2">
    <name type="scientific">Tunturiibacter lichenicola</name>
    <dbReference type="NCBI Taxonomy" id="2051959"/>
    <lineage>
        <taxon>Bacteria</taxon>
        <taxon>Pseudomonadati</taxon>
        <taxon>Acidobacteriota</taxon>
        <taxon>Terriglobia</taxon>
        <taxon>Terriglobales</taxon>
        <taxon>Acidobacteriaceae</taxon>
        <taxon>Tunturiibacter</taxon>
    </lineage>
</organism>
<sequence length="54" mass="5800">MNEQIDLSPELPFSSLDPKNGLRVAEGVTVPIAADRMYQLAALTAGLFLLVTLV</sequence>
<accession>A0A7Y9T4Q8</accession>
<dbReference type="EMBL" id="JACCCV010000002">
    <property type="protein sequence ID" value="NYF53757.1"/>
    <property type="molecule type" value="Genomic_DNA"/>
</dbReference>
<dbReference type="AlphaFoldDB" id="A0A7Y9T4Q8"/>
<evidence type="ECO:0000313" key="2">
    <source>
        <dbReference type="Proteomes" id="UP000534186"/>
    </source>
</evidence>